<evidence type="ECO:0000256" key="3">
    <source>
        <dbReference type="ARBA" id="ARBA00022821"/>
    </source>
</evidence>
<reference evidence="8" key="1">
    <citation type="submission" date="2013-07" db="EMBL/GenBank/DDBJ databases">
        <title>The genome of Eucalyptus grandis.</title>
        <authorList>
            <person name="Schmutz J."/>
            <person name="Hayes R."/>
            <person name="Myburg A."/>
            <person name="Tuskan G."/>
            <person name="Grattapaglia D."/>
            <person name="Rokhsar D.S."/>
        </authorList>
    </citation>
    <scope>NUCLEOTIDE SEQUENCE</scope>
    <source>
        <tissue evidence="8">Leaf extractions</tissue>
    </source>
</reference>
<evidence type="ECO:0000256" key="1">
    <source>
        <dbReference type="ARBA" id="ARBA00022614"/>
    </source>
</evidence>
<dbReference type="EMBL" id="KK198757">
    <property type="protein sequence ID" value="KCW74479.1"/>
    <property type="molecule type" value="Genomic_DNA"/>
</dbReference>
<evidence type="ECO:0000259" key="6">
    <source>
        <dbReference type="Pfam" id="PF23282"/>
    </source>
</evidence>
<dbReference type="InterPro" id="IPR058192">
    <property type="entry name" value="WHD_ROQ1-like"/>
</dbReference>
<protein>
    <recommendedName>
        <fullName evidence="9">TIR domain-containing protein</fullName>
    </recommendedName>
</protein>
<evidence type="ECO:0008006" key="9">
    <source>
        <dbReference type="Google" id="ProtNLM"/>
    </source>
</evidence>
<dbReference type="AlphaFoldDB" id="A0A059C8D6"/>
<dbReference type="GO" id="GO:0006952">
    <property type="term" value="P:defense response"/>
    <property type="evidence" value="ECO:0007669"/>
    <property type="project" value="UniProtKB-KW"/>
</dbReference>
<dbReference type="Pfam" id="PF00931">
    <property type="entry name" value="NB-ARC"/>
    <property type="match status" value="1"/>
</dbReference>
<accession>A0A059C8D6</accession>
<dbReference type="SUPFAM" id="SSF46785">
    <property type="entry name" value="Winged helix' DNA-binding domain"/>
    <property type="match status" value="1"/>
</dbReference>
<proteinExistence type="predicted"/>
<evidence type="ECO:0000313" key="8">
    <source>
        <dbReference type="EMBL" id="KCW74479.1"/>
    </source>
</evidence>
<dbReference type="Pfam" id="PF23598">
    <property type="entry name" value="LRR_14"/>
    <property type="match status" value="1"/>
</dbReference>
<keyword evidence="2" id="KW-0677">Repeat</keyword>
<dbReference type="Gramene" id="KCW74479">
    <property type="protein sequence ID" value="KCW74479"/>
    <property type="gene ID" value="EUGRSUZ_E03185"/>
</dbReference>
<dbReference type="InterPro" id="IPR044974">
    <property type="entry name" value="Disease_R_plants"/>
</dbReference>
<dbReference type="InterPro" id="IPR000157">
    <property type="entry name" value="TIR_dom"/>
</dbReference>
<keyword evidence="1" id="KW-0433">Leucine-rich repeat</keyword>
<dbReference type="InterPro" id="IPR032675">
    <property type="entry name" value="LRR_dom_sf"/>
</dbReference>
<dbReference type="GO" id="GO:0043531">
    <property type="term" value="F:ADP binding"/>
    <property type="evidence" value="ECO:0007669"/>
    <property type="project" value="InterPro"/>
</dbReference>
<dbReference type="SUPFAM" id="SSF52540">
    <property type="entry name" value="P-loop containing nucleoside triphosphate hydrolases"/>
    <property type="match status" value="1"/>
</dbReference>
<dbReference type="InterPro" id="IPR002182">
    <property type="entry name" value="NB-ARC"/>
</dbReference>
<gene>
    <name evidence="8" type="ORF">EUGRSUZ_E03185</name>
</gene>
<name>A0A059C8D6_EUCGR</name>
<evidence type="ECO:0000259" key="4">
    <source>
        <dbReference type="Pfam" id="PF00931"/>
    </source>
</evidence>
<dbReference type="InterPro" id="IPR036390">
    <property type="entry name" value="WH_DNA-bd_sf"/>
</dbReference>
<dbReference type="Gene3D" id="3.40.50.10140">
    <property type="entry name" value="Toll/interleukin-1 receptor homology (TIR) domain"/>
    <property type="match status" value="1"/>
</dbReference>
<dbReference type="SUPFAM" id="SSF52058">
    <property type="entry name" value="L domain-like"/>
    <property type="match status" value="1"/>
</dbReference>
<keyword evidence="3" id="KW-0611">Plant defense</keyword>
<feature type="domain" description="Disease resistance protein Roq1-like winged-helix" evidence="6">
    <location>
        <begin position="338"/>
        <end position="407"/>
    </location>
</feature>
<dbReference type="Gene3D" id="3.80.10.10">
    <property type="entry name" value="Ribonuclease Inhibitor"/>
    <property type="match status" value="1"/>
</dbReference>
<sequence>MEVAQMVESEKIILPIFYGVKPCVVQYRQGTYGTAFIKHEGRRDAETITKWKNALANIAEILGFELEDVDKGCHKFLKNVVSELRKHLRTDEQRLPIDLVGINRDVRDMMKKLGVSYENGRVVEGQKTIGKCVVAVCGLPGVGKTTLAKVVYNKISHLFDGCSFLENVRDNVEQYGVVSLQKKLIRDFNRREHPEVKTSNEGSTLIERLFRTRRVLVVLDDVDHFNQIKPLAEALTWFGLGSRIILTIRNRNVIEGYEDGEIKEHKVLPMNDENYGSLPKDIISAVGNLPLSIKTVALYLCRKERKNESIWRETLQLLEREPGKDIKDLLMKSYNLLEEKTKQIFLDIACFFTEVEKTIPFCMWEVCESRPNRGVDELQNVFFLEVKENKFWMHNQLKVLGREIVENENIISPGERSRLWDYRDVQMTLSKSKGTEKVKALRVTLKYEDEQEIDCFHCEKFHRLSNLRFLDLDCADIEGNPKSLLPKLVWLDWRGCNKISKLFAFNIQKLVILSLCSSPIRMNLRDWKRLMQEAKRLKVLNLKGCLWIIASLEFPTSISLEHLILEGCPLLLPTYHESIFSSENLVTLNIKNCKYIRDLPQALYSLKVLRELLIDGTKIVSLHFMEGSLPALEILSACKCELLKEVTDSIGVLKKLQKLTLRSCKHLGGLPHSMGQLVQLKEMDLSYTSINKLPSSFKDLKNLEVLKMVCISIKEFPEAIKILGKLEELDFTHCTRMAGDCDIRGLSSMRILRLKNTKISRMFAKDYGQFDILDLDDGVLELDDGVDMQMVS</sequence>
<dbReference type="InterPro" id="IPR042197">
    <property type="entry name" value="Apaf_helical"/>
</dbReference>
<feature type="domain" description="TIR" evidence="5">
    <location>
        <begin position="8"/>
        <end position="88"/>
    </location>
</feature>
<dbReference type="Gene3D" id="3.40.50.300">
    <property type="entry name" value="P-loop containing nucleotide triphosphate hydrolases"/>
    <property type="match status" value="1"/>
</dbReference>
<dbReference type="Pfam" id="PF01582">
    <property type="entry name" value="TIR"/>
    <property type="match status" value="1"/>
</dbReference>
<dbReference type="InterPro" id="IPR027417">
    <property type="entry name" value="P-loop_NTPase"/>
</dbReference>
<dbReference type="Gene3D" id="1.10.8.430">
    <property type="entry name" value="Helical domain of apoptotic protease-activating factors"/>
    <property type="match status" value="1"/>
</dbReference>
<organism evidence="8">
    <name type="scientific">Eucalyptus grandis</name>
    <name type="common">Flooded gum</name>
    <dbReference type="NCBI Taxonomy" id="71139"/>
    <lineage>
        <taxon>Eukaryota</taxon>
        <taxon>Viridiplantae</taxon>
        <taxon>Streptophyta</taxon>
        <taxon>Embryophyta</taxon>
        <taxon>Tracheophyta</taxon>
        <taxon>Spermatophyta</taxon>
        <taxon>Magnoliopsida</taxon>
        <taxon>eudicotyledons</taxon>
        <taxon>Gunneridae</taxon>
        <taxon>Pentapetalae</taxon>
        <taxon>rosids</taxon>
        <taxon>malvids</taxon>
        <taxon>Myrtales</taxon>
        <taxon>Myrtaceae</taxon>
        <taxon>Myrtoideae</taxon>
        <taxon>Eucalypteae</taxon>
        <taxon>Eucalyptus</taxon>
    </lineage>
</organism>
<dbReference type="InterPro" id="IPR055414">
    <property type="entry name" value="LRR_R13L4/SHOC2-like"/>
</dbReference>
<evidence type="ECO:0000259" key="7">
    <source>
        <dbReference type="Pfam" id="PF23598"/>
    </source>
</evidence>
<dbReference type="PANTHER" id="PTHR11017">
    <property type="entry name" value="LEUCINE-RICH REPEAT-CONTAINING PROTEIN"/>
    <property type="match status" value="1"/>
</dbReference>
<dbReference type="InterPro" id="IPR035897">
    <property type="entry name" value="Toll_tir_struct_dom_sf"/>
</dbReference>
<dbReference type="GO" id="GO:0051707">
    <property type="term" value="P:response to other organism"/>
    <property type="evidence" value="ECO:0007669"/>
    <property type="project" value="UniProtKB-ARBA"/>
</dbReference>
<dbReference type="PRINTS" id="PR00364">
    <property type="entry name" value="DISEASERSIST"/>
</dbReference>
<evidence type="ECO:0000256" key="2">
    <source>
        <dbReference type="ARBA" id="ARBA00022737"/>
    </source>
</evidence>
<dbReference type="Pfam" id="PF23282">
    <property type="entry name" value="WHD_ROQ1"/>
    <property type="match status" value="1"/>
</dbReference>
<dbReference type="PANTHER" id="PTHR11017:SF570">
    <property type="entry name" value="DISEASE RESISTANCE PROTEIN (TIR-NBS CLASS)-RELATED"/>
    <property type="match status" value="1"/>
</dbReference>
<feature type="domain" description="Disease resistance R13L4/SHOC-2-like LRR" evidence="7">
    <location>
        <begin position="661"/>
        <end position="769"/>
    </location>
</feature>
<feature type="domain" description="NB-ARC" evidence="4">
    <location>
        <begin position="130"/>
        <end position="268"/>
    </location>
</feature>
<dbReference type="GO" id="GO:0007165">
    <property type="term" value="P:signal transduction"/>
    <property type="evidence" value="ECO:0007669"/>
    <property type="project" value="InterPro"/>
</dbReference>
<evidence type="ECO:0000259" key="5">
    <source>
        <dbReference type="Pfam" id="PF01582"/>
    </source>
</evidence>
<dbReference type="InParanoid" id="A0A059C8D6"/>